<dbReference type="InterPro" id="IPR046673">
    <property type="entry name" value="ToxA_N"/>
</dbReference>
<sequence length="902" mass="100141">MSTSRFNAAGVQYVRDHLSHVPRPDREASRAIRQWLAQQGHALDPEQLDVVTLHYCPEGPGSYCASVIQCMSLPQAVLGNWQGESNNDLFGALFRQPWAGSLPNGPLRLVETLPAPGFNHQGAAFEVFNGLFRRTTPQRYDASTHLPIAAEAFQRFIEALDFHAPFTAQLDRYWEKHLQDHRLACKLNFIAACNSQVSDGSLSEPARKLIWQAAGLMPVGNPLHVSTLNIYGYAATDLLHLNDPASGLSVLYIPGNSSPLLEFHSETLLKDWVGQQCKDPLRRQALKQHFRLADRPQGLDFSGLDVALDGLAAYPQHHQLPPEHGYFNDDGIWPPRTYVNYRPDKYSPGIVGDLFQALAERQRQRSYDDADFLITLDSQVSKARWLGYLTTTLNLLAPLCLVVPGLAPMLAVGGIVQLGLGLDQAINGKTLDEKQAGVGNITWGLFNAVPLAIAGITRAKALFEFKTDGFVPPIRLNEQIGYPLSPVSPPRFPEPEEARYFHIQEAIAPLPEGDQAIADSVIRTPLYTGDVDNLDASIDTYNERVVYDLERDVFIREQDLNEVDPVGYVARAGTRDLQPVHSTRTVTNAMRIRSLRALGVDLELPVEIPALASASYPIPKRVACLWVGDKVISPELLANLGSNAERLNNSQYSLRLYLSNAAPAAYAENLSLLAEHAPGLHVLPLEEQTFFRAFRQSRYYAQYDAALDGNGGIASNYASASDVLRYPMLHHEGGLYMDVDDTLLANGETIDQVELRTTPDGLLLAPPMSNEKMGMNCLYNTSLVGSHPGNPTLEAISEEMHARYQTNQAFYDSRPSLADDPANFYRYANRLSRMTGPAMLSDVVDRHLPALRTLRQIINLYSMPRINAYQFVDLRRSQQALRTLLPLNRVAKVGANHSWSRT</sequence>
<comment type="caution">
    <text evidence="2">The sequence shown here is derived from an EMBL/GenBank/DDBJ whole genome shotgun (WGS) entry which is preliminary data.</text>
</comment>
<dbReference type="Gene3D" id="3.90.550.20">
    <property type="match status" value="1"/>
</dbReference>
<dbReference type="AlphaFoldDB" id="A0A7Z9ERP3"/>
<name>A0A7Z9ERP3_PSEPU</name>
<organism evidence="2 3">
    <name type="scientific">Pseudomonas putida</name>
    <name type="common">Arthrobacter siderocapsulatus</name>
    <dbReference type="NCBI Taxonomy" id="303"/>
    <lineage>
        <taxon>Bacteria</taxon>
        <taxon>Pseudomonadati</taxon>
        <taxon>Pseudomonadota</taxon>
        <taxon>Gammaproteobacteria</taxon>
        <taxon>Pseudomonadales</taxon>
        <taxon>Pseudomonadaceae</taxon>
        <taxon>Pseudomonas</taxon>
    </lineage>
</organism>
<keyword evidence="2" id="KW-0808">Transferase</keyword>
<dbReference type="RefSeq" id="WP_156858303.1">
    <property type="nucleotide sequence ID" value="NZ_WOWR01000001.1"/>
</dbReference>
<accession>A0A7Z9ERP3</accession>
<feature type="domain" description="Dermonecrotic toxin N-terminal" evidence="1">
    <location>
        <begin position="19"/>
        <end position="292"/>
    </location>
</feature>
<keyword evidence="2" id="KW-0328">Glycosyltransferase</keyword>
<dbReference type="SUPFAM" id="SSF53448">
    <property type="entry name" value="Nucleotide-diphospho-sugar transferases"/>
    <property type="match status" value="1"/>
</dbReference>
<dbReference type="InterPro" id="IPR029044">
    <property type="entry name" value="Nucleotide-diphossugar_trans"/>
</dbReference>
<proteinExistence type="predicted"/>
<dbReference type="InterPro" id="IPR007577">
    <property type="entry name" value="GlycoTrfase_DXD_sugar-bd_CS"/>
</dbReference>
<evidence type="ECO:0000259" key="1">
    <source>
        <dbReference type="Pfam" id="PF20178"/>
    </source>
</evidence>
<dbReference type="EMBL" id="WOWR01000001">
    <property type="protein sequence ID" value="KAF0256709.1"/>
    <property type="molecule type" value="Genomic_DNA"/>
</dbReference>
<reference evidence="2 3" key="1">
    <citation type="submission" date="2019-12" db="EMBL/GenBank/DDBJ databases">
        <authorList>
            <person name="Woiski C."/>
        </authorList>
    </citation>
    <scope>NUCLEOTIDE SEQUENCE [LARGE SCALE GENOMIC DNA]</scope>
    <source>
        <strain evidence="2 3">BOE100</strain>
    </source>
</reference>
<dbReference type="GO" id="GO:0016757">
    <property type="term" value="F:glycosyltransferase activity"/>
    <property type="evidence" value="ECO:0007669"/>
    <property type="project" value="UniProtKB-KW"/>
</dbReference>
<protein>
    <submittedName>
        <fullName evidence="2">Mannosyltransferase</fullName>
    </submittedName>
</protein>
<evidence type="ECO:0000313" key="2">
    <source>
        <dbReference type="EMBL" id="KAF0256709.1"/>
    </source>
</evidence>
<evidence type="ECO:0000313" key="3">
    <source>
        <dbReference type="Proteomes" id="UP000442695"/>
    </source>
</evidence>
<dbReference type="Proteomes" id="UP000442695">
    <property type="component" value="Unassembled WGS sequence"/>
</dbReference>
<dbReference type="Pfam" id="PF04488">
    <property type="entry name" value="Gly_transf_sug"/>
    <property type="match status" value="1"/>
</dbReference>
<dbReference type="Pfam" id="PF20178">
    <property type="entry name" value="ToxA_N"/>
    <property type="match status" value="1"/>
</dbReference>
<gene>
    <name evidence="2" type="ORF">GN299_00710</name>
</gene>